<keyword evidence="3 6" id="KW-0812">Transmembrane</keyword>
<keyword evidence="5 6" id="KW-0472">Membrane</keyword>
<proteinExistence type="inferred from homology"/>
<feature type="transmembrane region" description="Helical" evidence="6">
    <location>
        <begin position="305"/>
        <end position="332"/>
    </location>
</feature>
<gene>
    <name evidence="7" type="ORF">UFOPK1639_00719</name>
</gene>
<feature type="transmembrane region" description="Helical" evidence="6">
    <location>
        <begin position="338"/>
        <end position="363"/>
    </location>
</feature>
<evidence type="ECO:0000256" key="2">
    <source>
        <dbReference type="ARBA" id="ARBA00022475"/>
    </source>
</evidence>
<dbReference type="PANTHER" id="PTHR30341:SF0">
    <property type="entry name" value="NA(+)_H(+) ANTIPORTER NHAA"/>
    <property type="match status" value="1"/>
</dbReference>
<dbReference type="GO" id="GO:0005886">
    <property type="term" value="C:plasma membrane"/>
    <property type="evidence" value="ECO:0007669"/>
    <property type="project" value="UniProtKB-SubCell"/>
</dbReference>
<feature type="transmembrane region" description="Helical" evidence="6">
    <location>
        <begin position="216"/>
        <end position="233"/>
    </location>
</feature>
<dbReference type="InterPro" id="IPR023171">
    <property type="entry name" value="Na/H_antiporter_dom_sf"/>
</dbReference>
<evidence type="ECO:0000256" key="3">
    <source>
        <dbReference type="ARBA" id="ARBA00022692"/>
    </source>
</evidence>
<dbReference type="Pfam" id="PF06965">
    <property type="entry name" value="Na_H_antiport_1"/>
    <property type="match status" value="1"/>
</dbReference>
<dbReference type="GO" id="GO:0006885">
    <property type="term" value="P:regulation of pH"/>
    <property type="evidence" value="ECO:0007669"/>
    <property type="project" value="InterPro"/>
</dbReference>
<feature type="transmembrane region" description="Helical" evidence="6">
    <location>
        <begin position="111"/>
        <end position="133"/>
    </location>
</feature>
<dbReference type="NCBIfam" id="TIGR00773">
    <property type="entry name" value="NhaA"/>
    <property type="match status" value="1"/>
</dbReference>
<evidence type="ECO:0000256" key="4">
    <source>
        <dbReference type="ARBA" id="ARBA00022989"/>
    </source>
</evidence>
<accession>A0A6J6DWY6</accession>
<keyword evidence="2" id="KW-1003">Cell membrane</keyword>
<dbReference type="InterPro" id="IPR004670">
    <property type="entry name" value="NhaA"/>
</dbReference>
<feature type="transmembrane region" description="Helical" evidence="6">
    <location>
        <begin position="270"/>
        <end position="293"/>
    </location>
</feature>
<dbReference type="PANTHER" id="PTHR30341">
    <property type="entry name" value="SODIUM ION/PROTON ANTIPORTER NHAA-RELATED"/>
    <property type="match status" value="1"/>
</dbReference>
<comment type="subcellular location">
    <subcellularLocation>
        <location evidence="1">Cell inner membrane</location>
        <topology evidence="1">Multi-pass membrane protein</topology>
    </subcellularLocation>
</comment>
<evidence type="ECO:0000256" key="6">
    <source>
        <dbReference type="SAM" id="Phobius"/>
    </source>
</evidence>
<evidence type="ECO:0000313" key="7">
    <source>
        <dbReference type="EMBL" id="CAB4565608.1"/>
    </source>
</evidence>
<reference evidence="7" key="1">
    <citation type="submission" date="2020-05" db="EMBL/GenBank/DDBJ databases">
        <authorList>
            <person name="Chiriac C."/>
            <person name="Salcher M."/>
            <person name="Ghai R."/>
            <person name="Kavagutti S V."/>
        </authorList>
    </citation>
    <scope>NUCLEOTIDE SEQUENCE</scope>
</reference>
<feature type="transmembrane region" description="Helical" evidence="6">
    <location>
        <begin position="245"/>
        <end position="264"/>
    </location>
</feature>
<evidence type="ECO:0000256" key="1">
    <source>
        <dbReference type="ARBA" id="ARBA00004429"/>
    </source>
</evidence>
<feature type="transmembrane region" description="Helical" evidence="6">
    <location>
        <begin position="84"/>
        <end position="105"/>
    </location>
</feature>
<dbReference type="EMBL" id="CAEZTH010000082">
    <property type="protein sequence ID" value="CAB4565608.1"/>
    <property type="molecule type" value="Genomic_DNA"/>
</dbReference>
<keyword evidence="4 6" id="KW-1133">Transmembrane helix</keyword>
<feature type="transmembrane region" description="Helical" evidence="6">
    <location>
        <begin position="43"/>
        <end position="64"/>
    </location>
</feature>
<protein>
    <submittedName>
        <fullName evidence="7">Unannotated protein</fullName>
    </submittedName>
</protein>
<dbReference type="Gene3D" id="1.20.1530.10">
    <property type="entry name" value="Na+/H+ antiporter like domain"/>
    <property type="match status" value="1"/>
</dbReference>
<organism evidence="7">
    <name type="scientific">freshwater metagenome</name>
    <dbReference type="NCBI Taxonomy" id="449393"/>
    <lineage>
        <taxon>unclassified sequences</taxon>
        <taxon>metagenomes</taxon>
        <taxon>ecological metagenomes</taxon>
    </lineage>
</organism>
<evidence type="ECO:0000256" key="5">
    <source>
        <dbReference type="ARBA" id="ARBA00023136"/>
    </source>
</evidence>
<sequence>MKSERNAAMIMMTAAMIGLVLANSPFGEPLLDAIAFKLNLELIGIQITVGHVVSDLFLAVFFFVAGLELKYELKSGTLSSPKKAMVPVIAASAGVIVPSAIYAYLNWGTDGIIGWPIPAATDIAFALGVLAIFGRGMPSAARIFLLALAIFDDLIAISIIAIFYTTKLDPAWLIASAVVAAAFRYAETSKFANKWLVRAVFGLVLWYTIYQSGVHATVAGVILGILIPAVRAHTVMNKVQPATNFFILPIFAFTAVAVVMPTMAGDSHPVFFGIFFGLAIGKVVGISIAAVIANQLLAQKHRLPLTVLDFIPLGLLAGIGFTVSLLIAHLAFIDDRELYAQATLGILLGSFVAMSLGGAALWFRGRWHLSRKKKKAKPARSKTRSAK</sequence>
<dbReference type="HAMAP" id="MF_01844">
    <property type="entry name" value="NhaA"/>
    <property type="match status" value="1"/>
</dbReference>
<feature type="transmembrane region" description="Helical" evidence="6">
    <location>
        <begin position="145"/>
        <end position="164"/>
    </location>
</feature>
<dbReference type="GO" id="GO:0015385">
    <property type="term" value="F:sodium:proton antiporter activity"/>
    <property type="evidence" value="ECO:0007669"/>
    <property type="project" value="TreeGrafter"/>
</dbReference>
<dbReference type="AlphaFoldDB" id="A0A6J6DWY6"/>
<name>A0A6J6DWY6_9ZZZZ</name>